<name>A0A516SCL5_9NEIS</name>
<dbReference type="OrthoDB" id="3542430at2"/>
<sequence length="82" mass="9241">MSYLHDMELQVELPLKFVEVLEVPAGWVFSYNATAYVDDGEINCALVGNAPLIVDRYSEQVHVFGTAHPVAYYVDEYQKKGS</sequence>
<keyword evidence="3" id="KW-1185">Reference proteome</keyword>
<dbReference type="InterPro" id="IPR029082">
    <property type="entry name" value="Imm35"/>
</dbReference>
<feature type="domain" description="Immunity protein 35" evidence="1">
    <location>
        <begin position="13"/>
        <end position="70"/>
    </location>
</feature>
<dbReference type="EMBL" id="CP041730">
    <property type="protein sequence ID" value="QDQ25895.1"/>
    <property type="molecule type" value="Genomic_DNA"/>
</dbReference>
<dbReference type="KEGG" id="cari:FNU76_05760"/>
<gene>
    <name evidence="2" type="ORF">FNU76_05760</name>
</gene>
<dbReference type="Proteomes" id="UP000317550">
    <property type="component" value="Chromosome"/>
</dbReference>
<accession>A0A516SCL5</accession>
<evidence type="ECO:0000313" key="3">
    <source>
        <dbReference type="Proteomes" id="UP000317550"/>
    </source>
</evidence>
<dbReference type="Pfam" id="PF15567">
    <property type="entry name" value="Imm35"/>
    <property type="match status" value="1"/>
</dbReference>
<dbReference type="AlphaFoldDB" id="A0A516SCL5"/>
<protein>
    <recommendedName>
        <fullName evidence="1">Immunity protein 35 domain-containing protein</fullName>
    </recommendedName>
</protein>
<evidence type="ECO:0000259" key="1">
    <source>
        <dbReference type="Pfam" id="PF15567"/>
    </source>
</evidence>
<evidence type="ECO:0000313" key="2">
    <source>
        <dbReference type="EMBL" id="QDQ25895.1"/>
    </source>
</evidence>
<proteinExistence type="predicted"/>
<organism evidence="2 3">
    <name type="scientific">Chitinimonas arctica</name>
    <dbReference type="NCBI Taxonomy" id="2594795"/>
    <lineage>
        <taxon>Bacteria</taxon>
        <taxon>Pseudomonadati</taxon>
        <taxon>Pseudomonadota</taxon>
        <taxon>Betaproteobacteria</taxon>
        <taxon>Neisseriales</taxon>
        <taxon>Chitinibacteraceae</taxon>
        <taxon>Chitinimonas</taxon>
    </lineage>
</organism>
<reference evidence="3" key="1">
    <citation type="submission" date="2019-07" db="EMBL/GenBank/DDBJ databases">
        <title>Chitinimonas sp. nov., isolated from Ny-Alesund, arctica soil.</title>
        <authorList>
            <person name="Xu Q."/>
            <person name="Peng F."/>
        </authorList>
    </citation>
    <scope>NUCLEOTIDE SEQUENCE [LARGE SCALE GENOMIC DNA]</scope>
    <source>
        <strain evidence="3">R3-44</strain>
    </source>
</reference>